<dbReference type="PANTHER" id="PTHR47272:SF1">
    <property type="entry name" value="PIGGYBAC TRANSPOSABLE ELEMENT-DERIVED PROTEIN 3-LIKE"/>
    <property type="match status" value="1"/>
</dbReference>
<feature type="compositionally biased region" description="Basic and acidic residues" evidence="1">
    <location>
        <begin position="517"/>
        <end position="526"/>
    </location>
</feature>
<evidence type="ECO:0000256" key="1">
    <source>
        <dbReference type="SAM" id="MobiDB-lite"/>
    </source>
</evidence>
<reference evidence="4" key="1">
    <citation type="submission" date="2024-02" db="UniProtKB">
        <authorList>
            <consortium name="WormBaseParasite"/>
        </authorList>
    </citation>
    <scope>IDENTIFICATION</scope>
</reference>
<organism evidence="3 4">
    <name type="scientific">Strongyloides stercoralis</name>
    <name type="common">Threadworm</name>
    <dbReference type="NCBI Taxonomy" id="6248"/>
    <lineage>
        <taxon>Eukaryota</taxon>
        <taxon>Metazoa</taxon>
        <taxon>Ecdysozoa</taxon>
        <taxon>Nematoda</taxon>
        <taxon>Chromadorea</taxon>
        <taxon>Rhabditida</taxon>
        <taxon>Tylenchina</taxon>
        <taxon>Panagrolaimomorpha</taxon>
        <taxon>Strongyloidoidea</taxon>
        <taxon>Strongyloididae</taxon>
        <taxon>Strongyloides</taxon>
    </lineage>
</organism>
<dbReference type="AlphaFoldDB" id="A0AAF5I3D3"/>
<dbReference type="WBParaSite" id="TCONS_00013771.p1">
    <property type="protein sequence ID" value="TCONS_00013771.p1"/>
    <property type="gene ID" value="XLOC_008681"/>
</dbReference>
<dbReference type="Proteomes" id="UP000035681">
    <property type="component" value="Unplaced"/>
</dbReference>
<feature type="domain" description="PiggyBac transposable element-derived protein" evidence="2">
    <location>
        <begin position="192"/>
        <end position="449"/>
    </location>
</feature>
<sequence length="526" mass="61095">EGQTNSVMDSKNCYSLKRKNKYSNRVVRIIKNAENSEDSELDASDDEPDKVLAPDFYCDDIANKFIENEWLSETDLEDNESISDFENNEHFEDKENILPASDNVPQPERFEKKLAPNQKRNEQIISWKSGGEVNYPIPTWKGCMPPPCIDEPGTPLFYFKQMISENLLNNIVDQSNLYAIQKNVNKPLGLTLSELEKFIDSVTENMKRIPMEETLCVDEQMIPFKGKHSIKQYMKKKPRKWGFKAFVLCDSNGITHNWELYTGASLSSTELPNVGVSGNIVLRLCSIVPKNLNYKVYFDNWFNNIPLQVELEKTGLNYLGTIRPNRLKGCQFSSDKDMRRKGRGTMEEYYTIVDDIRIIATKWFDNKPVHLLSSFVGIKPVTTIKRYDRQQNKKIDVDFPESIKFYNRFMGGVDLADSLISLYRTEIRSKKWYLKIFFHILDLSVVNGWLLYRRDCNYFKIEAKNQYNLLDFKSELANTLCQKGLRCNIRGRPRSTEIEHGLSEKRKRGPTVSVPPKEVRLDQTSH</sequence>
<evidence type="ECO:0000313" key="4">
    <source>
        <dbReference type="WBParaSite" id="TCONS_00013771.p1"/>
    </source>
</evidence>
<name>A0AAF5I3D3_STRER</name>
<dbReference type="InterPro" id="IPR029526">
    <property type="entry name" value="PGBD"/>
</dbReference>
<keyword evidence="3" id="KW-1185">Reference proteome</keyword>
<dbReference type="Pfam" id="PF13843">
    <property type="entry name" value="DDE_Tnp_1_7"/>
    <property type="match status" value="1"/>
</dbReference>
<accession>A0AAF5I3D3</accession>
<protein>
    <recommendedName>
        <fullName evidence="2">PiggyBac transposable element-derived protein domain-containing protein</fullName>
    </recommendedName>
</protein>
<dbReference type="PANTHER" id="PTHR47272">
    <property type="entry name" value="DDE_TNP_1_7 DOMAIN-CONTAINING PROTEIN"/>
    <property type="match status" value="1"/>
</dbReference>
<feature type="region of interest" description="Disordered" evidence="1">
    <location>
        <begin position="498"/>
        <end position="526"/>
    </location>
</feature>
<proteinExistence type="predicted"/>
<evidence type="ECO:0000259" key="2">
    <source>
        <dbReference type="Pfam" id="PF13843"/>
    </source>
</evidence>
<evidence type="ECO:0000313" key="3">
    <source>
        <dbReference type="Proteomes" id="UP000035681"/>
    </source>
</evidence>